<dbReference type="EC" id="1.1.5.4" evidence="5"/>
<keyword evidence="9" id="KW-0560">Oxidoreductase</keyword>
<accession>N8WB60</accession>
<dbReference type="PANTHER" id="PTHR43104">
    <property type="entry name" value="L-2-HYDROXYGLUTARATE DEHYDROGENASE, MITOCHONDRIAL"/>
    <property type="match status" value="1"/>
</dbReference>
<comment type="pathway">
    <text evidence="3">Carbohydrate metabolism; tricarboxylic acid cycle; oxaloacetate from (S)-malate (quinone route): step 1/1.</text>
</comment>
<dbReference type="PATRIC" id="fig|1217712.3.peg.1457"/>
<sequence>MKKFWKYLLVLLVVLIIIAIAFLFRPVASKAIKTANDEPTVDVVLIGGGIMSATLGTYLNELQPDWNIRMYERLDAVAQESSNGFNNAGTGHSGFMEMNYTEEKDGKMDISKAINVASQFEIAKQFWAYQVKQGVLETPNTFINPVPHIAFVWGDNVNFMEKRYAAMVQHPLFAGMKLSEDKAEIQQWAPLVMDGRDPQQKVAATRMDVGSDVNYGAITKQLIGNLEKSPNFKLSTSTEVTGISKNDDNTWSVAFKDVKSGKVDHVKTRFVFIGAGGAAIKLLFM</sequence>
<dbReference type="GO" id="GO:0006099">
    <property type="term" value="P:tricarboxylic acid cycle"/>
    <property type="evidence" value="ECO:0007669"/>
    <property type="project" value="UniProtKB-UniPathway"/>
</dbReference>
<dbReference type="SUPFAM" id="SSF51905">
    <property type="entry name" value="FAD/NAD(P)-binding domain"/>
    <property type="match status" value="1"/>
</dbReference>
<comment type="caution">
    <text evidence="12">The sequence shown here is derived from an EMBL/GenBank/DDBJ whole genome shotgun (WGS) entry which is preliminary data.</text>
</comment>
<dbReference type="AlphaFoldDB" id="N8WB60"/>
<dbReference type="InterPro" id="IPR006231">
    <property type="entry name" value="MQO"/>
</dbReference>
<dbReference type="HOGENOM" id="CLU_063452_0_0_6"/>
<dbReference type="Proteomes" id="UP000013049">
    <property type="component" value="Unassembled WGS sequence"/>
</dbReference>
<dbReference type="eggNOG" id="COG0579">
    <property type="taxonomic scope" value="Bacteria"/>
</dbReference>
<evidence type="ECO:0000256" key="9">
    <source>
        <dbReference type="ARBA" id="ARBA00023002"/>
    </source>
</evidence>
<organism evidence="12 13">
    <name type="scientific">Acinetobacter vivianii</name>
    <dbReference type="NCBI Taxonomy" id="1776742"/>
    <lineage>
        <taxon>Bacteria</taxon>
        <taxon>Pseudomonadati</taxon>
        <taxon>Pseudomonadota</taxon>
        <taxon>Gammaproteobacteria</taxon>
        <taxon>Moraxellales</taxon>
        <taxon>Moraxellaceae</taxon>
        <taxon>Acinetobacter</taxon>
    </lineage>
</organism>
<evidence type="ECO:0000256" key="11">
    <source>
        <dbReference type="ARBA" id="ARBA00031550"/>
    </source>
</evidence>
<proteinExistence type="inferred from homology"/>
<evidence type="ECO:0000256" key="2">
    <source>
        <dbReference type="ARBA" id="ARBA00001974"/>
    </source>
</evidence>
<dbReference type="InterPro" id="IPR036188">
    <property type="entry name" value="FAD/NAD-bd_sf"/>
</dbReference>
<name>N8WB60_9GAMM</name>
<evidence type="ECO:0000256" key="5">
    <source>
        <dbReference type="ARBA" id="ARBA00013026"/>
    </source>
</evidence>
<evidence type="ECO:0000313" key="13">
    <source>
        <dbReference type="Proteomes" id="UP000013049"/>
    </source>
</evidence>
<dbReference type="EMBL" id="APPC01000016">
    <property type="protein sequence ID" value="ENU92537.1"/>
    <property type="molecule type" value="Genomic_DNA"/>
</dbReference>
<dbReference type="UniPathway" id="UPA00223">
    <property type="reaction ID" value="UER01008"/>
</dbReference>
<comment type="similarity">
    <text evidence="4">Belongs to the MQO family.</text>
</comment>
<evidence type="ECO:0000313" key="12">
    <source>
        <dbReference type="EMBL" id="ENU92537.1"/>
    </source>
</evidence>
<evidence type="ECO:0000256" key="10">
    <source>
        <dbReference type="ARBA" id="ARBA00030660"/>
    </source>
</evidence>
<protein>
    <recommendedName>
        <fullName evidence="5">malate dehydrogenase (quinone)</fullName>
        <ecNumber evidence="5">1.1.5.4</ecNumber>
    </recommendedName>
    <alternativeName>
        <fullName evidence="11">MQO</fullName>
    </alternativeName>
    <alternativeName>
        <fullName evidence="10">Malate dehydrogenase [quinone]</fullName>
    </alternativeName>
</protein>
<reference evidence="12 13" key="1">
    <citation type="submission" date="2013-02" db="EMBL/GenBank/DDBJ databases">
        <title>The Genome Sequence of Acinetobacter sp. NIPH 758.</title>
        <authorList>
            <consortium name="The Broad Institute Genome Sequencing Platform"/>
            <consortium name="The Broad Institute Genome Sequencing Center for Infectious Disease"/>
            <person name="Cerqueira G."/>
            <person name="Feldgarden M."/>
            <person name="Courvalin P."/>
            <person name="Perichon B."/>
            <person name="Grillot-Courvalin C."/>
            <person name="Clermont D."/>
            <person name="Rocha E."/>
            <person name="Yoon E.-J."/>
            <person name="Nemec A."/>
            <person name="Walker B."/>
            <person name="Young S.K."/>
            <person name="Zeng Q."/>
            <person name="Gargeya S."/>
            <person name="Fitzgerald M."/>
            <person name="Haas B."/>
            <person name="Abouelleil A."/>
            <person name="Alvarado L."/>
            <person name="Arachchi H.M."/>
            <person name="Berlin A.M."/>
            <person name="Chapman S.B."/>
            <person name="Dewar J."/>
            <person name="Goldberg J."/>
            <person name="Griggs A."/>
            <person name="Gujja S."/>
            <person name="Hansen M."/>
            <person name="Howarth C."/>
            <person name="Imamovic A."/>
            <person name="Larimer J."/>
            <person name="McCowan C."/>
            <person name="Murphy C."/>
            <person name="Neiman D."/>
            <person name="Pearson M."/>
            <person name="Priest M."/>
            <person name="Roberts A."/>
            <person name="Saif S."/>
            <person name="Shea T."/>
            <person name="Sisk P."/>
            <person name="Sykes S."/>
            <person name="Wortman J."/>
            <person name="Nusbaum C."/>
            <person name="Birren B."/>
        </authorList>
    </citation>
    <scope>NUCLEOTIDE SEQUENCE [LARGE SCALE GENOMIC DNA]</scope>
    <source>
        <strain evidence="12 13">NIPH 758</strain>
    </source>
</reference>
<keyword evidence="6" id="KW-0816">Tricarboxylic acid cycle</keyword>
<evidence type="ECO:0000256" key="6">
    <source>
        <dbReference type="ARBA" id="ARBA00022532"/>
    </source>
</evidence>
<evidence type="ECO:0000256" key="1">
    <source>
        <dbReference type="ARBA" id="ARBA00001139"/>
    </source>
</evidence>
<dbReference type="Pfam" id="PF06039">
    <property type="entry name" value="Mqo"/>
    <property type="match status" value="1"/>
</dbReference>
<comment type="cofactor">
    <cofactor evidence="2">
        <name>FAD</name>
        <dbReference type="ChEBI" id="CHEBI:57692"/>
    </cofactor>
</comment>
<dbReference type="GO" id="GO:0047545">
    <property type="term" value="F:(S)-2-hydroxyglutarate dehydrogenase activity"/>
    <property type="evidence" value="ECO:0007669"/>
    <property type="project" value="TreeGrafter"/>
</dbReference>
<gene>
    <name evidence="12" type="ORF">F971_01520</name>
</gene>
<evidence type="ECO:0000256" key="4">
    <source>
        <dbReference type="ARBA" id="ARBA00006389"/>
    </source>
</evidence>
<evidence type="ECO:0000256" key="3">
    <source>
        <dbReference type="ARBA" id="ARBA00005012"/>
    </source>
</evidence>
<dbReference type="PANTHER" id="PTHR43104:SF2">
    <property type="entry name" value="L-2-HYDROXYGLUTARATE DEHYDROGENASE, MITOCHONDRIAL"/>
    <property type="match status" value="1"/>
</dbReference>
<comment type="catalytic activity">
    <reaction evidence="1">
        <text>(S)-malate + a quinone = a quinol + oxaloacetate</text>
        <dbReference type="Rhea" id="RHEA:46012"/>
        <dbReference type="ChEBI" id="CHEBI:15589"/>
        <dbReference type="ChEBI" id="CHEBI:16452"/>
        <dbReference type="ChEBI" id="CHEBI:24646"/>
        <dbReference type="ChEBI" id="CHEBI:132124"/>
        <dbReference type="EC" id="1.1.5.4"/>
    </reaction>
</comment>
<keyword evidence="8" id="KW-0274">FAD</keyword>
<keyword evidence="7" id="KW-0285">Flavoprotein</keyword>
<dbReference type="GO" id="GO:0008924">
    <property type="term" value="F:L-malate dehydrogenase (quinone) activity"/>
    <property type="evidence" value="ECO:0007669"/>
    <property type="project" value="UniProtKB-EC"/>
</dbReference>
<evidence type="ECO:0000256" key="8">
    <source>
        <dbReference type="ARBA" id="ARBA00022827"/>
    </source>
</evidence>
<evidence type="ECO:0000256" key="7">
    <source>
        <dbReference type="ARBA" id="ARBA00022630"/>
    </source>
</evidence>